<dbReference type="KEGG" id="ppj:RK21_01347"/>
<accession>A0A0B5K8Y4</accession>
<proteinExistence type="predicted"/>
<dbReference type="InterPro" id="IPR001123">
    <property type="entry name" value="LeuE-type"/>
</dbReference>
<keyword evidence="2" id="KW-1003">Cell membrane</keyword>
<dbReference type="RefSeq" id="WP_041505856.1">
    <property type="nucleotide sequence ID" value="NZ_CP010359.1"/>
</dbReference>
<evidence type="ECO:0000256" key="5">
    <source>
        <dbReference type="ARBA" id="ARBA00023136"/>
    </source>
</evidence>
<comment type="subcellular location">
    <subcellularLocation>
        <location evidence="1">Cell membrane</location>
        <topology evidence="1">Multi-pass membrane protein</topology>
    </subcellularLocation>
</comment>
<dbReference type="PANTHER" id="PTHR30086:SF20">
    <property type="entry name" value="ARGININE EXPORTER PROTEIN ARGO-RELATED"/>
    <property type="match status" value="1"/>
</dbReference>
<dbReference type="EMBL" id="NTME01000017">
    <property type="protein sequence ID" value="PBJ94455.1"/>
    <property type="molecule type" value="Genomic_DNA"/>
</dbReference>
<evidence type="ECO:0000313" key="6">
    <source>
        <dbReference type="EMBL" id="PBJ94455.1"/>
    </source>
</evidence>
<keyword evidence="4" id="KW-1133">Transmembrane helix</keyword>
<dbReference type="GO" id="GO:0005886">
    <property type="term" value="C:plasma membrane"/>
    <property type="evidence" value="ECO:0007669"/>
    <property type="project" value="UniProtKB-SubCell"/>
</dbReference>
<gene>
    <name evidence="6" type="ORF">CMV24_17355</name>
</gene>
<dbReference type="Pfam" id="PF01810">
    <property type="entry name" value="LysE"/>
    <property type="match status" value="1"/>
</dbReference>
<evidence type="ECO:0000256" key="3">
    <source>
        <dbReference type="ARBA" id="ARBA00022692"/>
    </source>
</evidence>
<dbReference type="GO" id="GO:0015171">
    <property type="term" value="F:amino acid transmembrane transporter activity"/>
    <property type="evidence" value="ECO:0007669"/>
    <property type="project" value="TreeGrafter"/>
</dbReference>
<evidence type="ECO:0000256" key="2">
    <source>
        <dbReference type="ARBA" id="ARBA00022475"/>
    </source>
</evidence>
<evidence type="ECO:0000313" key="7">
    <source>
        <dbReference type="Proteomes" id="UP000218102"/>
    </source>
</evidence>
<evidence type="ECO:0000256" key="4">
    <source>
        <dbReference type="ARBA" id="ARBA00022989"/>
    </source>
</evidence>
<organism evidence="6 7">
    <name type="scientific">Pseudomonas plecoglossicida</name>
    <dbReference type="NCBI Taxonomy" id="70775"/>
    <lineage>
        <taxon>Bacteria</taxon>
        <taxon>Pseudomonadati</taxon>
        <taxon>Pseudomonadota</taxon>
        <taxon>Gammaproteobacteria</taxon>
        <taxon>Pseudomonadales</taxon>
        <taxon>Pseudomonadaceae</taxon>
        <taxon>Pseudomonas</taxon>
    </lineage>
</organism>
<protein>
    <submittedName>
        <fullName evidence="6">LysE family translocator</fullName>
    </submittedName>
</protein>
<dbReference type="STRING" id="1215115.GCA_000688275_00256"/>
<dbReference type="PANTHER" id="PTHR30086">
    <property type="entry name" value="ARGININE EXPORTER PROTEIN ARGO"/>
    <property type="match status" value="1"/>
</dbReference>
<reference evidence="6 7" key="1">
    <citation type="submission" date="2017-09" db="EMBL/GenBank/DDBJ databases">
        <authorList>
            <person name="Ehlers B."/>
            <person name="Leendertz F.H."/>
        </authorList>
    </citation>
    <scope>NUCLEOTIDE SEQUENCE [LARGE SCALE GENOMIC DNA]</scope>
    <source>
        <strain evidence="6 7">DJ-1</strain>
    </source>
</reference>
<name>A0A0B5K8Y4_PSEDL</name>
<sequence>MSQSLLPFILFALVSSISPGPTNLLILAHGARFGLCASLAPVVAACGAAAAIVLMVGLGLGELLLRHPLAQQLMSWAGVLWLSWLAWQMLRSAAAPLQAATAQGFSALSAASLQVVNPKVWLMAVAVVGVFASPSLPVWQLALAFWLIALPCMAAWALLGVGSARWLQAPRRLRVFNQVLAGVLLISAWAAVLA</sequence>
<comment type="caution">
    <text evidence="6">The sequence shown here is derived from an EMBL/GenBank/DDBJ whole genome shotgun (WGS) entry which is preliminary data.</text>
</comment>
<dbReference type="Proteomes" id="UP000218102">
    <property type="component" value="Unassembled WGS sequence"/>
</dbReference>
<keyword evidence="3" id="KW-0812">Transmembrane</keyword>
<dbReference type="GO" id="GO:0033228">
    <property type="term" value="P:cysteine export across plasma membrane"/>
    <property type="evidence" value="ECO:0007669"/>
    <property type="project" value="TreeGrafter"/>
</dbReference>
<evidence type="ECO:0000256" key="1">
    <source>
        <dbReference type="ARBA" id="ARBA00004651"/>
    </source>
</evidence>
<keyword evidence="5" id="KW-0472">Membrane</keyword>
<dbReference type="AlphaFoldDB" id="A0A0B5K8Y4"/>